<keyword evidence="1 3" id="KW-0378">Hydrolase</keyword>
<feature type="domain" description="Alpha/beta hydrolase fold-3" evidence="2">
    <location>
        <begin position="116"/>
        <end position="323"/>
    </location>
</feature>
<evidence type="ECO:0000313" key="3">
    <source>
        <dbReference type="EMBL" id="GAA1942873.1"/>
    </source>
</evidence>
<dbReference type="GO" id="GO:0016787">
    <property type="term" value="F:hydrolase activity"/>
    <property type="evidence" value="ECO:0007669"/>
    <property type="project" value="UniProtKB-KW"/>
</dbReference>
<dbReference type="Pfam" id="PF07859">
    <property type="entry name" value="Abhydrolase_3"/>
    <property type="match status" value="1"/>
</dbReference>
<evidence type="ECO:0000256" key="1">
    <source>
        <dbReference type="ARBA" id="ARBA00022801"/>
    </source>
</evidence>
<keyword evidence="4" id="KW-1185">Reference proteome</keyword>
<protein>
    <submittedName>
        <fullName evidence="3">Alpha/beta hydrolase</fullName>
    </submittedName>
</protein>
<dbReference type="PANTHER" id="PTHR48081:SF8">
    <property type="entry name" value="ALPHA_BETA HYDROLASE FOLD-3 DOMAIN-CONTAINING PROTEIN-RELATED"/>
    <property type="match status" value="1"/>
</dbReference>
<dbReference type="Gene3D" id="3.40.50.1820">
    <property type="entry name" value="alpha/beta hydrolase"/>
    <property type="match status" value="1"/>
</dbReference>
<organism evidence="3 4">
    <name type="scientific">Amycolatopsis minnesotensis</name>
    <dbReference type="NCBI Taxonomy" id="337894"/>
    <lineage>
        <taxon>Bacteria</taxon>
        <taxon>Bacillati</taxon>
        <taxon>Actinomycetota</taxon>
        <taxon>Actinomycetes</taxon>
        <taxon>Pseudonocardiales</taxon>
        <taxon>Pseudonocardiaceae</taxon>
        <taxon>Amycolatopsis</taxon>
    </lineage>
</organism>
<comment type="caution">
    <text evidence="3">The sequence shown here is derived from an EMBL/GenBank/DDBJ whole genome shotgun (WGS) entry which is preliminary data.</text>
</comment>
<dbReference type="EMBL" id="BAAANN010000002">
    <property type="protein sequence ID" value="GAA1942873.1"/>
    <property type="molecule type" value="Genomic_DNA"/>
</dbReference>
<evidence type="ECO:0000313" key="4">
    <source>
        <dbReference type="Proteomes" id="UP001501116"/>
    </source>
</evidence>
<gene>
    <name evidence="3" type="ORF">GCM10009754_07900</name>
</gene>
<dbReference type="Proteomes" id="UP001501116">
    <property type="component" value="Unassembled WGS sequence"/>
</dbReference>
<dbReference type="RefSeq" id="WP_344413434.1">
    <property type="nucleotide sequence ID" value="NZ_BAAANN010000002.1"/>
</dbReference>
<evidence type="ECO:0000259" key="2">
    <source>
        <dbReference type="Pfam" id="PF07859"/>
    </source>
</evidence>
<dbReference type="InterPro" id="IPR029058">
    <property type="entry name" value="AB_hydrolase_fold"/>
</dbReference>
<reference evidence="3 4" key="1">
    <citation type="journal article" date="2019" name="Int. J. Syst. Evol. Microbiol.">
        <title>The Global Catalogue of Microorganisms (GCM) 10K type strain sequencing project: providing services to taxonomists for standard genome sequencing and annotation.</title>
        <authorList>
            <consortium name="The Broad Institute Genomics Platform"/>
            <consortium name="The Broad Institute Genome Sequencing Center for Infectious Disease"/>
            <person name="Wu L."/>
            <person name="Ma J."/>
        </authorList>
    </citation>
    <scope>NUCLEOTIDE SEQUENCE [LARGE SCALE GENOMIC DNA]</scope>
    <source>
        <strain evidence="3 4">JCM 14545</strain>
    </source>
</reference>
<dbReference type="InterPro" id="IPR013094">
    <property type="entry name" value="AB_hydrolase_3"/>
</dbReference>
<name>A0ABN2Q5R0_9PSEU</name>
<proteinExistence type="predicted"/>
<dbReference type="InterPro" id="IPR050300">
    <property type="entry name" value="GDXG_lipolytic_enzyme"/>
</dbReference>
<accession>A0ABN2Q5R0</accession>
<sequence length="360" mass="38280">MPIPLQIRVQSAATQLLYALPRPVRRLIAGKPVRIDGQELALDAQLLLRLQQLSGTSLVNGDAVSSRAALDGSRHLVSGPVIEPVGTRELAIPAAGADLPATLYTPLGLPEPSGLLVFYHGGGFVVGSRKSHDNTARFLARHAGVRVLSIEYRLAPEHVFPAAADDAVAAFDYAHAKAAELGADPERIAVGGDSAGGNLAAVTALVTTRRGGPAPAFQLLFYPTTDSTLRRRSRELFGDGFFLTDEHMTWFVDHYAPEGSVDRSDIRISPLLAEDLTGLPPAYIATAGFDPLRDEGEAYAQRLKDAGVRTALSRQEDLIHGYANFLGVGRRFREATAEAAGALRVGLSVPAGIDPADITK</sequence>
<dbReference type="PANTHER" id="PTHR48081">
    <property type="entry name" value="AB HYDROLASE SUPERFAMILY PROTEIN C4A8.06C"/>
    <property type="match status" value="1"/>
</dbReference>
<dbReference type="SUPFAM" id="SSF53474">
    <property type="entry name" value="alpha/beta-Hydrolases"/>
    <property type="match status" value="1"/>
</dbReference>